<evidence type="ECO:0000256" key="1">
    <source>
        <dbReference type="SAM" id="SignalP"/>
    </source>
</evidence>
<feature type="chain" id="PRO_5009309180" evidence="1">
    <location>
        <begin position="27"/>
        <end position="437"/>
    </location>
</feature>
<name>A0A1I7UPP1_9PELO</name>
<dbReference type="Proteomes" id="UP000095282">
    <property type="component" value="Unplaced"/>
</dbReference>
<dbReference type="AlphaFoldDB" id="A0A1I7UPP1"/>
<feature type="signal peptide" evidence="1">
    <location>
        <begin position="1"/>
        <end position="26"/>
    </location>
</feature>
<protein>
    <submittedName>
        <fullName evidence="3">Glycoprotein</fullName>
    </submittedName>
</protein>
<keyword evidence="2" id="KW-1185">Reference proteome</keyword>
<dbReference type="PANTHER" id="PTHR21479">
    <property type="match status" value="1"/>
</dbReference>
<evidence type="ECO:0000313" key="3">
    <source>
        <dbReference type="WBParaSite" id="Csp11.Scaffold630.g18097.t1"/>
    </source>
</evidence>
<reference evidence="3" key="1">
    <citation type="submission" date="2016-11" db="UniProtKB">
        <authorList>
            <consortium name="WormBaseParasite"/>
        </authorList>
    </citation>
    <scope>IDENTIFICATION</scope>
</reference>
<proteinExistence type="predicted"/>
<dbReference type="WBParaSite" id="Csp11.Scaffold630.g18097.t1">
    <property type="protein sequence ID" value="Csp11.Scaffold630.g18097.t1"/>
    <property type="gene ID" value="Csp11.Scaffold630.g18097"/>
</dbReference>
<keyword evidence="1" id="KW-0732">Signal</keyword>
<accession>A0A1I7UPP1</accession>
<dbReference type="PANTHER" id="PTHR21479:SF22">
    <property type="entry name" value="PROTEIN CBG07241"/>
    <property type="match status" value="1"/>
</dbReference>
<evidence type="ECO:0000313" key="2">
    <source>
        <dbReference type="Proteomes" id="UP000095282"/>
    </source>
</evidence>
<sequence length="437" mass="51328">MLLPNRLLNMCSLLLILATLCSTVTGNFIMGGMLGPPATSFDPNHHHPEPITDTTVNYFGNFECLIENRTWCAIAFYREYALFDNDPHLATLPFYCTNQSNIYHHVAISHQGCDKYYLHPIIPCFDWLHEPFIRVYHNCSLNGRTYMKQHELPEVLVTKQKNGTEHSFKMSFDHTYKGKRLWPYKRRWSCRTHCQIPDEVHAWLHSEKNTSFVSEMIDSPYVDHEHVISNETLEEQKNMLREKPKPKPKPPKVTDINITYTGIFECGINSSYCFFADYREWALYGLSSHFITGLPFFCTDSPVVEHQRIVHYKGCDSIEWEGVLPCLDYNYEPFVAVFHNCSVDNRMQMIRWELPEVDVKQNETEFSYSINLVNDGSFRERRMSSFTRETWESELKLWINEKQANYTMDPSKWPYFNVTGIQENQEDETDDLIALLL</sequence>
<organism evidence="2 3">
    <name type="scientific">Caenorhabditis tropicalis</name>
    <dbReference type="NCBI Taxonomy" id="1561998"/>
    <lineage>
        <taxon>Eukaryota</taxon>
        <taxon>Metazoa</taxon>
        <taxon>Ecdysozoa</taxon>
        <taxon>Nematoda</taxon>
        <taxon>Chromadorea</taxon>
        <taxon>Rhabditida</taxon>
        <taxon>Rhabditina</taxon>
        <taxon>Rhabditomorpha</taxon>
        <taxon>Rhabditoidea</taxon>
        <taxon>Rhabditidae</taxon>
        <taxon>Peloderinae</taxon>
        <taxon>Caenorhabditis</taxon>
    </lineage>
</organism>